<dbReference type="EMBL" id="CP020918">
    <property type="protein sequence ID" value="AWG20724.1"/>
    <property type="molecule type" value="Genomic_DNA"/>
</dbReference>
<organism evidence="3 4">
    <name type="scientific">Flavobacterium faecale</name>
    <dbReference type="NCBI Taxonomy" id="1355330"/>
    <lineage>
        <taxon>Bacteria</taxon>
        <taxon>Pseudomonadati</taxon>
        <taxon>Bacteroidota</taxon>
        <taxon>Flavobacteriia</taxon>
        <taxon>Flavobacteriales</taxon>
        <taxon>Flavobacteriaceae</taxon>
        <taxon>Flavobacterium</taxon>
    </lineage>
</organism>
<dbReference type="RefSeq" id="WP_108739681.1">
    <property type="nucleotide sequence ID" value="NZ_CP020918.1"/>
</dbReference>
<dbReference type="OrthoDB" id="849076at2"/>
<feature type="signal peptide" evidence="2">
    <location>
        <begin position="1"/>
        <end position="18"/>
    </location>
</feature>
<evidence type="ECO:0008006" key="5">
    <source>
        <dbReference type="Google" id="ProtNLM"/>
    </source>
</evidence>
<keyword evidence="1 2" id="KW-0732">Signal</keyword>
<name>A0A2S1LAG9_9FLAO</name>
<gene>
    <name evidence="3" type="ORF">FFWV33_03795</name>
</gene>
<protein>
    <recommendedName>
        <fullName evidence="5">Secretion system C-terminal sorting domain-containing protein</fullName>
    </recommendedName>
</protein>
<proteinExistence type="predicted"/>
<dbReference type="Proteomes" id="UP000244527">
    <property type="component" value="Chromosome"/>
</dbReference>
<evidence type="ECO:0000256" key="1">
    <source>
        <dbReference type="ARBA" id="ARBA00022729"/>
    </source>
</evidence>
<dbReference type="KEGG" id="ffa:FFWV33_03795"/>
<sequence length="329" mass="34295">MKKITLLLLLFISTIASAQTVAITQINGTPVADFLAATTPARTIVKGQAYTLTITYTGLAVGNTIAVRPLTAGYGAVTGSVNASFVTTATDGTQTVSFNPNVYVSGGLIQTYRSIPSPAQGILSYINNVSISDGGTPPPTPTIEITQIDGIATETFLNTNTSPTRTLKTNQSYAFTVAYTNETVGRALSVRVISGSYGEVPAMTIGTGNTTSTDGTMVINWAPAAETAVGTPGHLQVYDATANLQKYNFNVSVSNAATTLGNEAFNKTKLAAYYNAATKSVVITDEIEGDYFIYDLSGKAVSTGKASSQINVSTLTSGLYILTTLNPQA</sequence>
<evidence type="ECO:0000313" key="3">
    <source>
        <dbReference type="EMBL" id="AWG20724.1"/>
    </source>
</evidence>
<evidence type="ECO:0000256" key="2">
    <source>
        <dbReference type="SAM" id="SignalP"/>
    </source>
</evidence>
<dbReference type="NCBIfam" id="TIGR04183">
    <property type="entry name" value="Por_Secre_tail"/>
    <property type="match status" value="1"/>
</dbReference>
<accession>A0A2S1LAG9</accession>
<dbReference type="AlphaFoldDB" id="A0A2S1LAG9"/>
<evidence type="ECO:0000313" key="4">
    <source>
        <dbReference type="Proteomes" id="UP000244527"/>
    </source>
</evidence>
<reference evidence="3 4" key="1">
    <citation type="submission" date="2017-04" db="EMBL/GenBank/DDBJ databases">
        <title>Compelte genome sequence of WV33.</title>
        <authorList>
            <person name="Lee P.C."/>
        </authorList>
    </citation>
    <scope>NUCLEOTIDE SEQUENCE [LARGE SCALE GENOMIC DNA]</scope>
    <source>
        <strain evidence="3 4">WV33</strain>
    </source>
</reference>
<dbReference type="InterPro" id="IPR026444">
    <property type="entry name" value="Secre_tail"/>
</dbReference>
<feature type="chain" id="PRO_5015397724" description="Secretion system C-terminal sorting domain-containing protein" evidence="2">
    <location>
        <begin position="19"/>
        <end position="329"/>
    </location>
</feature>
<keyword evidence="4" id="KW-1185">Reference proteome</keyword>